<name>A0A484KTI8_9ASTE</name>
<keyword evidence="10" id="KW-1185">Reference proteome</keyword>
<dbReference type="CDD" id="cd09274">
    <property type="entry name" value="RNase_HI_RT_Ty3"/>
    <property type="match status" value="1"/>
</dbReference>
<dbReference type="GO" id="GO:0015074">
    <property type="term" value="P:DNA integration"/>
    <property type="evidence" value="ECO:0007669"/>
    <property type="project" value="InterPro"/>
</dbReference>
<evidence type="ECO:0000313" key="9">
    <source>
        <dbReference type="EMBL" id="VFQ66499.1"/>
    </source>
</evidence>
<evidence type="ECO:0000256" key="1">
    <source>
        <dbReference type="ARBA" id="ARBA00022679"/>
    </source>
</evidence>
<dbReference type="Gene3D" id="1.10.340.70">
    <property type="match status" value="1"/>
</dbReference>
<dbReference type="Pfam" id="PF17917">
    <property type="entry name" value="RT_RNaseH"/>
    <property type="match status" value="1"/>
</dbReference>
<reference evidence="9 10" key="1">
    <citation type="submission" date="2018-04" db="EMBL/GenBank/DDBJ databases">
        <authorList>
            <person name="Vogel A."/>
        </authorList>
    </citation>
    <scope>NUCLEOTIDE SEQUENCE [LARGE SCALE GENOMIC DNA]</scope>
</reference>
<dbReference type="Pfam" id="PF17921">
    <property type="entry name" value="Integrase_H2C2"/>
    <property type="match status" value="1"/>
</dbReference>
<proteinExistence type="predicted"/>
<keyword evidence="4" id="KW-0255">Endonuclease</keyword>
<organism evidence="9 10">
    <name type="scientific">Cuscuta campestris</name>
    <dbReference type="NCBI Taxonomy" id="132261"/>
    <lineage>
        <taxon>Eukaryota</taxon>
        <taxon>Viridiplantae</taxon>
        <taxon>Streptophyta</taxon>
        <taxon>Embryophyta</taxon>
        <taxon>Tracheophyta</taxon>
        <taxon>Spermatophyta</taxon>
        <taxon>Magnoliopsida</taxon>
        <taxon>eudicotyledons</taxon>
        <taxon>Gunneridae</taxon>
        <taxon>Pentapetalae</taxon>
        <taxon>asterids</taxon>
        <taxon>lamiids</taxon>
        <taxon>Solanales</taxon>
        <taxon>Convolvulaceae</taxon>
        <taxon>Cuscuteae</taxon>
        <taxon>Cuscuta</taxon>
        <taxon>Cuscuta subgen. Grammica</taxon>
        <taxon>Cuscuta sect. Cleistogrammica</taxon>
    </lineage>
</organism>
<dbReference type="GO" id="GO:0004519">
    <property type="term" value="F:endonuclease activity"/>
    <property type="evidence" value="ECO:0007669"/>
    <property type="project" value="UniProtKB-KW"/>
</dbReference>
<dbReference type="Proteomes" id="UP000595140">
    <property type="component" value="Unassembled WGS sequence"/>
</dbReference>
<dbReference type="InterPro" id="IPR012337">
    <property type="entry name" value="RNaseH-like_sf"/>
</dbReference>
<evidence type="ECO:0000313" key="10">
    <source>
        <dbReference type="Proteomes" id="UP000595140"/>
    </source>
</evidence>
<gene>
    <name evidence="9" type="ORF">CCAM_LOCUS8275</name>
</gene>
<dbReference type="EMBL" id="OOIL02000559">
    <property type="protein sequence ID" value="VFQ66499.1"/>
    <property type="molecule type" value="Genomic_DNA"/>
</dbReference>
<evidence type="ECO:0000256" key="4">
    <source>
        <dbReference type="ARBA" id="ARBA00022759"/>
    </source>
</evidence>
<keyword evidence="1" id="KW-0808">Transferase</keyword>
<dbReference type="CDD" id="cd00024">
    <property type="entry name" value="CD_CSD"/>
    <property type="match status" value="1"/>
</dbReference>
<dbReference type="OrthoDB" id="5554229at2759"/>
<dbReference type="InterPro" id="IPR041373">
    <property type="entry name" value="RT_RNaseH"/>
</dbReference>
<sequence length="841" mass="95562">MSTPQDSSAVTLDDIMHAINNLSNDLQATKLRVAELATPKQPLQELEQRRPPGVPQPGWRPPPSRTTPPTFDPTPRMRVDAPRFSGEDPTGWIFRVQKYFDYFLTPEPERFQLVAMLIDHPASEWFHYYQANNIEASWQEFLEAVHQRFDPDYYENYVGLLSKLTQTTTVMEYQTAFEAILNKVSGVPESTLVAMYVAGLKQPVQRELNLRNPSTLQATFALARELSAYDDDVPSPDTETPEDTTDSVHIAADISSMHSMTGSPSPRSLRLAGLVNHGAVQQGHPLAFFSKKLGPRRRAASTYHKELYAIVEAVQKWRQYLLGREFVIRSDQRSLKELLAQIVQTPDQQFYLRKLMGFKFRIEYKKGATNRAADALSRRDCEEETAGLFNTYAQPVPHIMQALRWENASLPDLQELHSAVTAGTAPSDVSAHDGLLYFKRRLYVSPTSSLRDQLLHEFHSTPVAGHQGRERTFRRLAQVFYWPSMRKDVRRFVASCLVCQMTKYSTQKPAGLLQPLPIPSQTGFDAPRVAQLFVEVVVKHHGFPTSLVSDRDSVFMGSFWRELMRLSGTSLKFSTAYHPQSDGQTEVVNRSVEQYLRAFTFERPSKWAHFLPWAELALNCSHHEGLGLSPFQALYGRPPPSLFPTLAVRSKDPRVEEILSERADLLHDLKAQLEKMQHRMRAQANRHRRDVEYVVGDLVLLKLHPYRQHSLARRVSAKLAQRFYGPFQVVERVVATLPDAFFKGRPISTPVTAIASRVVMVDGNSQEQWLIRWSDGSDSDTTWEPVTALREHFPDLCLEDKDASNPGGVDTGTGAANAEVVTITERPQRQVKPPKRYQDYI</sequence>
<dbReference type="PANTHER" id="PTHR37984">
    <property type="entry name" value="PROTEIN CBG26694"/>
    <property type="match status" value="1"/>
</dbReference>
<dbReference type="Gene3D" id="3.30.420.10">
    <property type="entry name" value="Ribonuclease H-like superfamily/Ribonuclease H"/>
    <property type="match status" value="1"/>
</dbReference>
<dbReference type="SUPFAM" id="SSF56672">
    <property type="entry name" value="DNA/RNA polymerases"/>
    <property type="match status" value="1"/>
</dbReference>
<evidence type="ECO:0000256" key="6">
    <source>
        <dbReference type="ARBA" id="ARBA00022918"/>
    </source>
</evidence>
<dbReference type="Pfam" id="PF19259">
    <property type="entry name" value="Ty3_capsid"/>
    <property type="match status" value="1"/>
</dbReference>
<evidence type="ECO:0000256" key="2">
    <source>
        <dbReference type="ARBA" id="ARBA00022695"/>
    </source>
</evidence>
<dbReference type="InterPro" id="IPR050951">
    <property type="entry name" value="Retrovirus_Pol_polyprotein"/>
</dbReference>
<feature type="compositionally biased region" description="Pro residues" evidence="7">
    <location>
        <begin position="52"/>
        <end position="72"/>
    </location>
</feature>
<evidence type="ECO:0000256" key="7">
    <source>
        <dbReference type="SAM" id="MobiDB-lite"/>
    </source>
</evidence>
<dbReference type="AlphaFoldDB" id="A0A484KTI8"/>
<evidence type="ECO:0000256" key="5">
    <source>
        <dbReference type="ARBA" id="ARBA00022801"/>
    </source>
</evidence>
<evidence type="ECO:0000259" key="8">
    <source>
        <dbReference type="PROSITE" id="PS50994"/>
    </source>
</evidence>
<dbReference type="GO" id="GO:0016787">
    <property type="term" value="F:hydrolase activity"/>
    <property type="evidence" value="ECO:0007669"/>
    <property type="project" value="UniProtKB-KW"/>
</dbReference>
<dbReference type="SUPFAM" id="SSF53098">
    <property type="entry name" value="Ribonuclease H-like"/>
    <property type="match status" value="1"/>
</dbReference>
<accession>A0A484KTI8</accession>
<keyword evidence="2" id="KW-0548">Nucleotidyltransferase</keyword>
<protein>
    <recommendedName>
        <fullName evidence="8">Integrase catalytic domain-containing protein</fullName>
    </recommendedName>
</protein>
<evidence type="ECO:0000256" key="3">
    <source>
        <dbReference type="ARBA" id="ARBA00022722"/>
    </source>
</evidence>
<feature type="domain" description="Integrase catalytic" evidence="8">
    <location>
        <begin position="529"/>
        <end position="638"/>
    </location>
</feature>
<dbReference type="FunFam" id="1.10.340.70:FF:000001">
    <property type="entry name" value="Retrovirus-related Pol polyprotein from transposon gypsy-like Protein"/>
    <property type="match status" value="1"/>
</dbReference>
<keyword evidence="6" id="KW-0695">RNA-directed DNA polymerase</keyword>
<dbReference type="InterPro" id="IPR016197">
    <property type="entry name" value="Chromo-like_dom_sf"/>
</dbReference>
<keyword evidence="3" id="KW-0540">Nuclease</keyword>
<dbReference type="InterPro" id="IPR001584">
    <property type="entry name" value="Integrase_cat-core"/>
</dbReference>
<dbReference type="InterPro" id="IPR043502">
    <property type="entry name" value="DNA/RNA_pol_sf"/>
</dbReference>
<feature type="region of interest" description="Disordered" evidence="7">
    <location>
        <begin position="37"/>
        <end position="76"/>
    </location>
</feature>
<dbReference type="PROSITE" id="PS50994">
    <property type="entry name" value="INTEGRASE"/>
    <property type="match status" value="1"/>
</dbReference>
<dbReference type="GO" id="GO:0003964">
    <property type="term" value="F:RNA-directed DNA polymerase activity"/>
    <property type="evidence" value="ECO:0007669"/>
    <property type="project" value="UniProtKB-KW"/>
</dbReference>
<dbReference type="PANTHER" id="PTHR37984:SF5">
    <property type="entry name" value="PROTEIN NYNRIN-LIKE"/>
    <property type="match status" value="1"/>
</dbReference>
<dbReference type="InterPro" id="IPR036397">
    <property type="entry name" value="RNaseH_sf"/>
</dbReference>
<dbReference type="InterPro" id="IPR041588">
    <property type="entry name" value="Integrase_H2C2"/>
</dbReference>
<dbReference type="InterPro" id="IPR045358">
    <property type="entry name" value="Ty3_capsid"/>
</dbReference>
<dbReference type="SUPFAM" id="SSF54160">
    <property type="entry name" value="Chromo domain-like"/>
    <property type="match status" value="1"/>
</dbReference>
<dbReference type="GO" id="GO:0003676">
    <property type="term" value="F:nucleic acid binding"/>
    <property type="evidence" value="ECO:0007669"/>
    <property type="project" value="InterPro"/>
</dbReference>
<keyword evidence="5" id="KW-0378">Hydrolase</keyword>